<keyword evidence="1" id="KW-0808">Transferase</keyword>
<dbReference type="AlphaFoldDB" id="A0AAI9NY90"/>
<sequence length="205" mass="24396">MDDEKAFDDFLSIDTTLCIGAEQPTEENNIYQATYYRDLVTLFNAVSMEPEDTLVDFGCGLGRVLFYGNSRHYCRATGIEADADIYEKLLENAAGYQSRFYDQEDRMNFYNIPAQEYEVADEDNYFYFFNPFSPEVFKKVIDNIIDSVRRAPRNIYLMLYYPTFEYQRVMRDSRYFVLKNIIKLSGYEEDPDEKVYVYHMSRYFV</sequence>
<comment type="caution">
    <text evidence="1">The sequence shown here is derived from an EMBL/GenBank/DDBJ whole genome shotgun (WGS) entry which is preliminary data.</text>
</comment>
<dbReference type="SUPFAM" id="SSF53335">
    <property type="entry name" value="S-adenosyl-L-methionine-dependent methyltransferases"/>
    <property type="match status" value="1"/>
</dbReference>
<dbReference type="EMBL" id="BLYL01000006">
    <property type="protein sequence ID" value="GFO94322.1"/>
    <property type="molecule type" value="Genomic_DNA"/>
</dbReference>
<dbReference type="Gene3D" id="3.40.50.150">
    <property type="entry name" value="Vaccinia Virus protein VP39"/>
    <property type="match status" value="1"/>
</dbReference>
<dbReference type="GO" id="GO:0008168">
    <property type="term" value="F:methyltransferase activity"/>
    <property type="evidence" value="ECO:0007669"/>
    <property type="project" value="UniProtKB-KW"/>
</dbReference>
<name>A0AAI9NY90_9FIRM</name>
<evidence type="ECO:0000313" key="2">
    <source>
        <dbReference type="Proteomes" id="UP000660047"/>
    </source>
</evidence>
<accession>A0AAI9NY90</accession>
<gene>
    <name evidence="1" type="ORF">COEU31_13680</name>
</gene>
<reference evidence="1" key="1">
    <citation type="submission" date="2020-06" db="EMBL/GenBank/DDBJ databases">
        <title>Characterization of fructooligosaccharide metabolism and fructooligosaccharide-degrading enzymes in human commensal butyrate producers.</title>
        <authorList>
            <person name="Tanno H."/>
            <person name="Fujii T."/>
            <person name="Hirano K."/>
            <person name="Maeno S."/>
            <person name="Tonozuka T."/>
            <person name="Sakamoto M."/>
            <person name="Ohkuma M."/>
            <person name="Tochio T."/>
            <person name="Endo A."/>
        </authorList>
    </citation>
    <scope>NUCLEOTIDE SEQUENCE</scope>
    <source>
        <strain evidence="1">JCM 31265</strain>
    </source>
</reference>
<dbReference type="InterPro" id="IPR029063">
    <property type="entry name" value="SAM-dependent_MTases_sf"/>
</dbReference>
<dbReference type="CDD" id="cd02440">
    <property type="entry name" value="AdoMet_MTases"/>
    <property type="match status" value="1"/>
</dbReference>
<proteinExistence type="predicted"/>
<dbReference type="Proteomes" id="UP000660047">
    <property type="component" value="Unassembled WGS sequence"/>
</dbReference>
<dbReference type="GO" id="GO:0032259">
    <property type="term" value="P:methylation"/>
    <property type="evidence" value="ECO:0007669"/>
    <property type="project" value="UniProtKB-KW"/>
</dbReference>
<keyword evidence="1" id="KW-0489">Methyltransferase</keyword>
<dbReference type="RefSeq" id="WP_015534489.1">
    <property type="nucleotide sequence ID" value="NZ_BLYL01000006.1"/>
</dbReference>
<organism evidence="1 2">
    <name type="scientific">Coprococcus eutactus</name>
    <dbReference type="NCBI Taxonomy" id="33043"/>
    <lineage>
        <taxon>Bacteria</taxon>
        <taxon>Bacillati</taxon>
        <taxon>Bacillota</taxon>
        <taxon>Clostridia</taxon>
        <taxon>Lachnospirales</taxon>
        <taxon>Lachnospiraceae</taxon>
        <taxon>Coprococcus</taxon>
    </lineage>
</organism>
<protein>
    <submittedName>
        <fullName evidence="1">Methyltransferase</fullName>
    </submittedName>
</protein>
<evidence type="ECO:0000313" key="1">
    <source>
        <dbReference type="EMBL" id="GFO94322.1"/>
    </source>
</evidence>